<keyword evidence="3" id="KW-1185">Reference proteome</keyword>
<dbReference type="Proteomes" id="UP000019760">
    <property type="component" value="Unassembled WGS sequence"/>
</dbReference>
<feature type="region of interest" description="Disordered" evidence="1">
    <location>
        <begin position="107"/>
        <end position="128"/>
    </location>
</feature>
<reference evidence="2 3" key="2">
    <citation type="journal article" date="2014" name="FEMS Microbiol. Lett.">
        <title>Draft genomic DNA sequence of the facultatively methylotrophic bacterium Acidomonas methanolica type strain MB58.</title>
        <authorList>
            <person name="Higashiura N."/>
            <person name="Hadano H."/>
            <person name="Hirakawa H."/>
            <person name="Matsutani M."/>
            <person name="Takabe S."/>
            <person name="Matsushita K."/>
            <person name="Azuma Y."/>
        </authorList>
    </citation>
    <scope>NUCLEOTIDE SEQUENCE [LARGE SCALE GENOMIC DNA]</scope>
    <source>
        <strain evidence="2 3">MB58</strain>
    </source>
</reference>
<gene>
    <name evidence="2" type="ORF">Amme_059_005</name>
</gene>
<protein>
    <submittedName>
        <fullName evidence="2">Uncharacterized protein</fullName>
    </submittedName>
</protein>
<evidence type="ECO:0000313" key="2">
    <source>
        <dbReference type="EMBL" id="GAJ29286.1"/>
    </source>
</evidence>
<proteinExistence type="predicted"/>
<feature type="compositionally biased region" description="Polar residues" evidence="1">
    <location>
        <begin position="119"/>
        <end position="128"/>
    </location>
</feature>
<name>A0A023D660_ACIMT</name>
<evidence type="ECO:0000256" key="1">
    <source>
        <dbReference type="SAM" id="MobiDB-lite"/>
    </source>
</evidence>
<comment type="caution">
    <text evidence="2">The sequence shown here is derived from an EMBL/GenBank/DDBJ whole genome shotgun (WGS) entry which is preliminary data.</text>
</comment>
<dbReference type="RefSeq" id="WP_132126963.1">
    <property type="nucleotide sequence ID" value="NZ_BAND01000059.1"/>
</dbReference>
<sequence length="128" mass="14056">MIVTVLSYAHQERETDDVVSLHSPNHDKTGTMISLCGNRATSDFGELPHAIDINRHFPLSGLTRLVVSTRTLRIAQTTEYPSSAIPALHLTATGRVDLGHVRDPGYGPPWAASRGKQIPSETTIENWE</sequence>
<dbReference type="AlphaFoldDB" id="A0A023D660"/>
<organism evidence="2 3">
    <name type="scientific">Acidomonas methanolica NBRC 104435</name>
    <dbReference type="NCBI Taxonomy" id="1231351"/>
    <lineage>
        <taxon>Bacteria</taxon>
        <taxon>Pseudomonadati</taxon>
        <taxon>Pseudomonadota</taxon>
        <taxon>Alphaproteobacteria</taxon>
        <taxon>Acetobacterales</taxon>
        <taxon>Acetobacteraceae</taxon>
        <taxon>Acidomonas</taxon>
    </lineage>
</organism>
<dbReference type="EMBL" id="BAND01000059">
    <property type="protein sequence ID" value="GAJ29286.1"/>
    <property type="molecule type" value="Genomic_DNA"/>
</dbReference>
<reference evidence="3" key="1">
    <citation type="journal article" date="2014" name="FEMS Microbiol. Lett.">
        <title>Draft Genomic DNA Sequence of the Facultatively Methylotrophic Bacterium Acidomonas methanolica type strain MB58.</title>
        <authorList>
            <person name="Higashiura N."/>
            <person name="Hadano H."/>
            <person name="Hirakawa H."/>
            <person name="Matsutani M."/>
            <person name="Takabe S."/>
            <person name="Matsushita K."/>
            <person name="Azuma Y."/>
        </authorList>
    </citation>
    <scope>NUCLEOTIDE SEQUENCE [LARGE SCALE GENOMIC DNA]</scope>
    <source>
        <strain evidence="3">MB58</strain>
    </source>
</reference>
<evidence type="ECO:0000313" key="3">
    <source>
        <dbReference type="Proteomes" id="UP000019760"/>
    </source>
</evidence>
<accession>A0A023D660</accession>